<dbReference type="AlphaFoldDB" id="A0A2P4XLF0"/>
<keyword evidence="2" id="KW-1185">Reference proteome</keyword>
<name>A0A2P4XLF0_9STRA</name>
<comment type="caution">
    <text evidence="1">The sequence shown here is derived from an EMBL/GenBank/DDBJ whole genome shotgun (WGS) entry which is preliminary data.</text>
</comment>
<dbReference type="OrthoDB" id="129490at2759"/>
<evidence type="ECO:0000313" key="1">
    <source>
        <dbReference type="EMBL" id="POM66391.1"/>
    </source>
</evidence>
<accession>A0A2P4XLF0</accession>
<protein>
    <submittedName>
        <fullName evidence="1">Uncharacterized protein</fullName>
    </submittedName>
</protein>
<evidence type="ECO:0000313" key="2">
    <source>
        <dbReference type="Proteomes" id="UP000237271"/>
    </source>
</evidence>
<proteinExistence type="predicted"/>
<dbReference type="EMBL" id="NCKW01009633">
    <property type="protein sequence ID" value="POM66391.1"/>
    <property type="molecule type" value="Genomic_DNA"/>
</dbReference>
<sequence>MFGNFDREKASCSFMKHICAYFDSEYDSRPRALSPKTLSSYGFYKSALVHLTLEVSPLFIVVDLDDVAKWERFKTFYSSILIPLFTVQDVFFLVAGHASFLSMSHCELDDNQLAEVVEHLFTTVRGHPRALLEKFCGCHTYDDLVADASNAGGGWCTFAEILLRYEKRLRRMMNCVLDVGDNSFDLSGDSVTVKGKELYC</sequence>
<gene>
    <name evidence="1" type="ORF">PHPALM_17754</name>
</gene>
<reference evidence="1 2" key="1">
    <citation type="journal article" date="2017" name="Genome Biol. Evol.">
        <title>Phytophthora megakarya and P. palmivora, closely related causal agents of cacao black pod rot, underwent increases in genome sizes and gene numbers by different mechanisms.</title>
        <authorList>
            <person name="Ali S.S."/>
            <person name="Shao J."/>
            <person name="Lary D.J."/>
            <person name="Kronmiller B."/>
            <person name="Shen D."/>
            <person name="Strem M.D."/>
            <person name="Amoako-Attah I."/>
            <person name="Akrofi A.Y."/>
            <person name="Begoude B.A."/>
            <person name="Ten Hoopen G.M."/>
            <person name="Coulibaly K."/>
            <person name="Kebe B.I."/>
            <person name="Melnick R.L."/>
            <person name="Guiltinan M.J."/>
            <person name="Tyler B.M."/>
            <person name="Meinhardt L.W."/>
            <person name="Bailey B.A."/>
        </authorList>
    </citation>
    <scope>NUCLEOTIDE SEQUENCE [LARGE SCALE GENOMIC DNA]</scope>
    <source>
        <strain evidence="2">sbr112.9</strain>
    </source>
</reference>
<dbReference type="Proteomes" id="UP000237271">
    <property type="component" value="Unassembled WGS sequence"/>
</dbReference>
<organism evidence="1 2">
    <name type="scientific">Phytophthora palmivora</name>
    <dbReference type="NCBI Taxonomy" id="4796"/>
    <lineage>
        <taxon>Eukaryota</taxon>
        <taxon>Sar</taxon>
        <taxon>Stramenopiles</taxon>
        <taxon>Oomycota</taxon>
        <taxon>Peronosporomycetes</taxon>
        <taxon>Peronosporales</taxon>
        <taxon>Peronosporaceae</taxon>
        <taxon>Phytophthora</taxon>
    </lineage>
</organism>